<keyword evidence="1" id="KW-1133">Transmembrane helix</keyword>
<gene>
    <name evidence="3" type="ORF">METZ01_LOCUS292533</name>
</gene>
<dbReference type="Gene3D" id="3.10.310.90">
    <property type="match status" value="1"/>
</dbReference>
<dbReference type="InterPro" id="IPR032383">
    <property type="entry name" value="DUF4875"/>
</dbReference>
<proteinExistence type="predicted"/>
<feature type="transmembrane region" description="Helical" evidence="1">
    <location>
        <begin position="204"/>
        <end position="223"/>
    </location>
</feature>
<reference evidence="3" key="1">
    <citation type="submission" date="2018-05" db="EMBL/GenBank/DDBJ databases">
        <authorList>
            <person name="Lanie J.A."/>
            <person name="Ng W.-L."/>
            <person name="Kazmierczak K.M."/>
            <person name="Andrzejewski T.M."/>
            <person name="Davidsen T.M."/>
            <person name="Wayne K.J."/>
            <person name="Tettelin H."/>
            <person name="Glass J.I."/>
            <person name="Rusch D."/>
            <person name="Podicherti R."/>
            <person name="Tsui H.-C.T."/>
            <person name="Winkler M.E."/>
        </authorList>
    </citation>
    <scope>NUCLEOTIDE SEQUENCE</scope>
</reference>
<sequence>YQILQMLYWNLALYKDKLGQDSFEFQQKSHQSRLLDLKQNGKTRVKINASGCCSSCMKLHNLVLPLSKALRNLPVPNPDCESTLYSANIWCISIYLAAKESDVEAVKLPAAVESIPELPKLADVVKTHERDPPAESEQKKFKQVEDNTLAWILSVLTLSFGAGMSFFSPIAGGLLVLWSIPFFPPLIIRWPRLLSFVKYSWERWALLGIGFLLALLILLVTQLTERKINTSTKNSTIPSYQVLLIEDHSSSTRSRIQVRIVAPEARTARERARVSMNAAREILASQLSDDPKNPQYEYISVILEASKKTAGLGYALAEAEFAPDGKGRQGVMSDVSENQWKWKVRSSKARVNPDDIKSLQAAKGTLETFLKK</sequence>
<organism evidence="3">
    <name type="scientific">marine metagenome</name>
    <dbReference type="NCBI Taxonomy" id="408172"/>
    <lineage>
        <taxon>unclassified sequences</taxon>
        <taxon>metagenomes</taxon>
        <taxon>ecological metagenomes</taxon>
    </lineage>
</organism>
<keyword evidence="1" id="KW-0812">Transmembrane</keyword>
<keyword evidence="1" id="KW-0472">Membrane</keyword>
<feature type="non-terminal residue" evidence="3">
    <location>
        <position position="1"/>
    </location>
</feature>
<dbReference type="AlphaFoldDB" id="A0A382LSI1"/>
<accession>A0A382LSI1</accession>
<name>A0A382LSI1_9ZZZZ</name>
<feature type="transmembrane region" description="Helical" evidence="1">
    <location>
        <begin position="148"/>
        <end position="167"/>
    </location>
</feature>
<evidence type="ECO:0000256" key="1">
    <source>
        <dbReference type="SAM" id="Phobius"/>
    </source>
</evidence>
<feature type="domain" description="DUF4875" evidence="2">
    <location>
        <begin position="239"/>
        <end position="370"/>
    </location>
</feature>
<dbReference type="Pfam" id="PF16175">
    <property type="entry name" value="DUF4875"/>
    <property type="match status" value="1"/>
</dbReference>
<protein>
    <recommendedName>
        <fullName evidence="2">DUF4875 domain-containing protein</fullName>
    </recommendedName>
</protein>
<dbReference type="EMBL" id="UINC01088981">
    <property type="protein sequence ID" value="SVC39679.1"/>
    <property type="molecule type" value="Genomic_DNA"/>
</dbReference>
<evidence type="ECO:0000259" key="2">
    <source>
        <dbReference type="Pfam" id="PF16175"/>
    </source>
</evidence>
<evidence type="ECO:0000313" key="3">
    <source>
        <dbReference type="EMBL" id="SVC39679.1"/>
    </source>
</evidence>